<feature type="coiled-coil region" evidence="1">
    <location>
        <begin position="334"/>
        <end position="372"/>
    </location>
</feature>
<name>A0A368PZU2_SETIT</name>
<dbReference type="STRING" id="4555.A0A368PZU2"/>
<dbReference type="EMBL" id="CM003529">
    <property type="protein sequence ID" value="RCV11265.1"/>
    <property type="molecule type" value="Genomic_DNA"/>
</dbReference>
<proteinExistence type="predicted"/>
<protein>
    <submittedName>
        <fullName evidence="2">Uncharacterized protein</fullName>
    </submittedName>
</protein>
<reference evidence="2" key="2">
    <citation type="submission" date="2015-07" db="EMBL/GenBank/DDBJ databases">
        <authorList>
            <person name="Noorani M."/>
        </authorList>
    </citation>
    <scope>NUCLEOTIDE SEQUENCE</scope>
    <source>
        <strain evidence="2">Yugu1</strain>
    </source>
</reference>
<sequence>MEYRIQALIDRGLLGPKYLLEWKAITDQNVLKYFDLKLKDSNKGWHKEWFLIANQKPELLPYLGYAPVTMPEWLNQPTSIEMVQLLKDIANLKGHGLTTGAVSINFHRRLTQPIKDRVHPAYEYSGSLEPTREAHQKEVAGRVCEFVGGVIKNKHYPKAYSLVRLADPWPKLYPSTEADKPPAALVWELDSFDGSDEDVPVQGSGMEVGSAAPIGWWMRQAMQKVMESKVLEAEKKKRKKKASAKTEALAAAFASAAKASSGVVNDDSDLPSPTMKKKKAELLETIVTDMEKVKEQLKMEIRGGEQKETAEDTRDLAELKQASNKNLAERTHNRADAIYRAEEYRLEAERLEVELRKAKEDAIEQIRQKDQEIADQK</sequence>
<dbReference type="OrthoDB" id="696609at2759"/>
<accession>A0A368PZU2</accession>
<organism evidence="2">
    <name type="scientific">Setaria italica</name>
    <name type="common">Foxtail millet</name>
    <name type="synonym">Panicum italicum</name>
    <dbReference type="NCBI Taxonomy" id="4555"/>
    <lineage>
        <taxon>Eukaryota</taxon>
        <taxon>Viridiplantae</taxon>
        <taxon>Streptophyta</taxon>
        <taxon>Embryophyta</taxon>
        <taxon>Tracheophyta</taxon>
        <taxon>Spermatophyta</taxon>
        <taxon>Magnoliopsida</taxon>
        <taxon>Liliopsida</taxon>
        <taxon>Poales</taxon>
        <taxon>Poaceae</taxon>
        <taxon>PACMAD clade</taxon>
        <taxon>Panicoideae</taxon>
        <taxon>Panicodae</taxon>
        <taxon>Paniceae</taxon>
        <taxon>Cenchrinae</taxon>
        <taxon>Setaria</taxon>
    </lineage>
</organism>
<evidence type="ECO:0000256" key="1">
    <source>
        <dbReference type="SAM" id="Coils"/>
    </source>
</evidence>
<feature type="coiled-coil region" evidence="1">
    <location>
        <begin position="280"/>
        <end position="307"/>
    </location>
</feature>
<dbReference type="PANTHER" id="PTHR33026:SF7">
    <property type="entry name" value="OS03G0100275 PROTEIN"/>
    <property type="match status" value="1"/>
</dbReference>
<dbReference type="PANTHER" id="PTHR33026">
    <property type="entry name" value="OS06G0360600 PROTEIN"/>
    <property type="match status" value="1"/>
</dbReference>
<reference evidence="2" key="1">
    <citation type="journal article" date="2012" name="Nat. Biotechnol.">
        <title>Reference genome sequence of the model plant Setaria.</title>
        <authorList>
            <person name="Bennetzen J.L."/>
            <person name="Schmutz J."/>
            <person name="Wang H."/>
            <person name="Percifield R."/>
            <person name="Hawkins J."/>
            <person name="Pontaroli A.C."/>
            <person name="Estep M."/>
            <person name="Feng L."/>
            <person name="Vaughn J.N."/>
            <person name="Grimwood J."/>
            <person name="Jenkins J."/>
            <person name="Barry K."/>
            <person name="Lindquist E."/>
            <person name="Hellsten U."/>
            <person name="Deshpande S."/>
            <person name="Wang X."/>
            <person name="Wu X."/>
            <person name="Mitros T."/>
            <person name="Triplett J."/>
            <person name="Yang X."/>
            <person name="Ye C.Y."/>
            <person name="Mauro-Herrera M."/>
            <person name="Wang L."/>
            <person name="Li P."/>
            <person name="Sharma M."/>
            <person name="Sharma R."/>
            <person name="Ronald P.C."/>
            <person name="Panaud O."/>
            <person name="Kellogg E.A."/>
            <person name="Brutnell T.P."/>
            <person name="Doust A.N."/>
            <person name="Tuskan G.A."/>
            <person name="Rokhsar D."/>
            <person name="Devos K.M."/>
        </authorList>
    </citation>
    <scope>NUCLEOTIDE SEQUENCE [LARGE SCALE GENOMIC DNA]</scope>
    <source>
        <strain evidence="2">Yugu1</strain>
    </source>
</reference>
<gene>
    <name evidence="2" type="ORF">SETIT_2G172600v2</name>
</gene>
<evidence type="ECO:0000313" key="2">
    <source>
        <dbReference type="EMBL" id="RCV11265.1"/>
    </source>
</evidence>
<dbReference type="AlphaFoldDB" id="A0A368PZU2"/>
<keyword evidence="1" id="KW-0175">Coiled coil</keyword>